<dbReference type="InterPro" id="IPR006059">
    <property type="entry name" value="SBP"/>
</dbReference>
<dbReference type="Pfam" id="PF01547">
    <property type="entry name" value="SBP_bac_1"/>
    <property type="match status" value="1"/>
</dbReference>
<feature type="chain" id="PRO_5039160043" description="Extracellular solute-binding protein" evidence="2">
    <location>
        <begin position="22"/>
        <end position="447"/>
    </location>
</feature>
<name>A0A916K7F1_9BACL</name>
<keyword evidence="2" id="KW-0732">Signal</keyword>
<proteinExistence type="predicted"/>
<organism evidence="3 4">
    <name type="scientific">Paenibacillus solanacearum</name>
    <dbReference type="NCBI Taxonomy" id="2048548"/>
    <lineage>
        <taxon>Bacteria</taxon>
        <taxon>Bacillati</taxon>
        <taxon>Bacillota</taxon>
        <taxon>Bacilli</taxon>
        <taxon>Bacillales</taxon>
        <taxon>Paenibacillaceae</taxon>
        <taxon>Paenibacillus</taxon>
    </lineage>
</organism>
<evidence type="ECO:0000256" key="2">
    <source>
        <dbReference type="SAM" id="SignalP"/>
    </source>
</evidence>
<dbReference type="InterPro" id="IPR050490">
    <property type="entry name" value="Bact_solute-bd_prot1"/>
</dbReference>
<gene>
    <name evidence="3" type="ORF">PAESOLCIP111_04035</name>
</gene>
<evidence type="ECO:0000313" key="4">
    <source>
        <dbReference type="Proteomes" id="UP000693672"/>
    </source>
</evidence>
<evidence type="ECO:0000256" key="1">
    <source>
        <dbReference type="SAM" id="Coils"/>
    </source>
</evidence>
<dbReference type="AlphaFoldDB" id="A0A916K7F1"/>
<reference evidence="3" key="1">
    <citation type="submission" date="2021-06" db="EMBL/GenBank/DDBJ databases">
        <authorList>
            <person name="Criscuolo A."/>
        </authorList>
    </citation>
    <scope>NUCLEOTIDE SEQUENCE</scope>
    <source>
        <strain evidence="3">CIP111600</strain>
    </source>
</reference>
<dbReference type="PANTHER" id="PTHR43649">
    <property type="entry name" value="ARABINOSE-BINDING PROTEIN-RELATED"/>
    <property type="match status" value="1"/>
</dbReference>
<keyword evidence="1" id="KW-0175">Coiled coil</keyword>
<feature type="signal peptide" evidence="2">
    <location>
        <begin position="1"/>
        <end position="21"/>
    </location>
</feature>
<evidence type="ECO:0000313" key="3">
    <source>
        <dbReference type="EMBL" id="CAG7639433.1"/>
    </source>
</evidence>
<feature type="coiled-coil region" evidence="1">
    <location>
        <begin position="416"/>
        <end position="443"/>
    </location>
</feature>
<dbReference type="RefSeq" id="WP_218093769.1">
    <property type="nucleotide sequence ID" value="NZ_CAJVAS010000020.1"/>
</dbReference>
<dbReference type="PROSITE" id="PS51257">
    <property type="entry name" value="PROKAR_LIPOPROTEIN"/>
    <property type="match status" value="1"/>
</dbReference>
<comment type="caution">
    <text evidence="3">The sequence shown here is derived from an EMBL/GenBank/DDBJ whole genome shotgun (WGS) entry which is preliminary data.</text>
</comment>
<accession>A0A916K7F1</accession>
<sequence length="447" mass="49827">MKHRANKFGFTRGLWIAVAIAAMTGCAKEAGTPAQGTDSKTGTLQAEPFTTEPVTVTLFSNSAGINTEKDLEILAAPVRQKYPNIKIEQIKGAKINELITAGEIPDLIATTHSGMMNMLQLGLGSDLNPMVKAKNMDLNRFEPEIVKAIKQYGKDGELYGIPYAMNYGVLVYNKDIFNKFGVPYPKDGMTWNELLDVARKVTRSDNGVQYIGWDGGMEVYTRAHSIPLIDDKQEKPLLSSAPLQNVFTYLRSLYNIPGIVDDKGKYSYGGVNYFIKDQKLAMYPFWITGLTSRVQALADGGDNFDWDLAAFPSAEDRKGVGREVEFQSLMVTPMSKNKEAAYRVMEVLTSDEVQTALNRDYSLTVLNNLALRKQFAKGLKVYEGKNMEGIFSVKPAPSTPVTPYDSKLTSFLSEAVKRMVQEHQDVNTVLREANEKAEKYIQEEKTR</sequence>
<dbReference type="EMBL" id="CAJVAS010000020">
    <property type="protein sequence ID" value="CAG7639433.1"/>
    <property type="molecule type" value="Genomic_DNA"/>
</dbReference>
<protein>
    <recommendedName>
        <fullName evidence="5">Extracellular solute-binding protein</fullName>
    </recommendedName>
</protein>
<dbReference type="PANTHER" id="PTHR43649:SF12">
    <property type="entry name" value="DIACETYLCHITOBIOSE BINDING PROTEIN DASA"/>
    <property type="match status" value="1"/>
</dbReference>
<keyword evidence="4" id="KW-1185">Reference proteome</keyword>
<dbReference type="Proteomes" id="UP000693672">
    <property type="component" value="Unassembled WGS sequence"/>
</dbReference>
<evidence type="ECO:0008006" key="5">
    <source>
        <dbReference type="Google" id="ProtNLM"/>
    </source>
</evidence>